<dbReference type="SUPFAM" id="SSF53850">
    <property type="entry name" value="Periplasmic binding protein-like II"/>
    <property type="match status" value="1"/>
</dbReference>
<accession>A0A2S9H2L8</accession>
<proteinExistence type="predicted"/>
<dbReference type="EMBL" id="PUGF01000003">
    <property type="protein sequence ID" value="PRC94221.1"/>
    <property type="molecule type" value="Genomic_DNA"/>
</dbReference>
<keyword evidence="5" id="KW-1185">Reference proteome</keyword>
<dbReference type="InterPro" id="IPR001638">
    <property type="entry name" value="Solute-binding_3/MltF_N"/>
</dbReference>
<dbReference type="AlphaFoldDB" id="A0A2S9H2L8"/>
<dbReference type="PANTHER" id="PTHR35936">
    <property type="entry name" value="MEMBRANE-BOUND LYTIC MUREIN TRANSGLYCOSYLASE F"/>
    <property type="match status" value="1"/>
</dbReference>
<evidence type="ECO:0000313" key="4">
    <source>
        <dbReference type="EMBL" id="PRC94221.1"/>
    </source>
</evidence>
<evidence type="ECO:0000256" key="1">
    <source>
        <dbReference type="ARBA" id="ARBA00022729"/>
    </source>
</evidence>
<dbReference type="SMART" id="SM00062">
    <property type="entry name" value="PBPb"/>
    <property type="match status" value="1"/>
</dbReference>
<organism evidence="4 5">
    <name type="scientific">Solimicrobium silvestre</name>
    <dbReference type="NCBI Taxonomy" id="2099400"/>
    <lineage>
        <taxon>Bacteria</taxon>
        <taxon>Pseudomonadati</taxon>
        <taxon>Pseudomonadota</taxon>
        <taxon>Betaproteobacteria</taxon>
        <taxon>Burkholderiales</taxon>
        <taxon>Oxalobacteraceae</taxon>
        <taxon>Solimicrobium</taxon>
    </lineage>
</organism>
<sequence length="256" mass="28553">MMSQILNVVKICIICTVFSALPAQAEELVVYGGEAFQPLIYLDSEQAAGIFPALFQRLSKSTGDTYKLVLLPWKRAISESAAGKGGITSFTWTEERAKLYDFSEPVYRNTIELTVLKNKAFKFNQLTDLTGKIIGIPLGSSFGDAFDKAVADNLITSDTDPSQVSRLRKLLIGRIDVAIIGERALEQAIRSDPVLLANQNKFTVLPVPLTQDWLYLAFPKTMHKLPALQRFNQALIALKKTKEYQQIIDDNSFHSH</sequence>
<dbReference type="Gene3D" id="3.40.190.10">
    <property type="entry name" value="Periplasmic binding protein-like II"/>
    <property type="match status" value="2"/>
</dbReference>
<dbReference type="Proteomes" id="UP000237839">
    <property type="component" value="Unassembled WGS sequence"/>
</dbReference>
<feature type="signal peptide" evidence="2">
    <location>
        <begin position="1"/>
        <end position="25"/>
    </location>
</feature>
<evidence type="ECO:0000256" key="2">
    <source>
        <dbReference type="SAM" id="SignalP"/>
    </source>
</evidence>
<gene>
    <name evidence="4" type="ORF">S2091_0842</name>
</gene>
<dbReference type="PANTHER" id="PTHR35936:SF25">
    <property type="entry name" value="ABC TRANSPORTER SUBSTRATE-BINDING PROTEIN"/>
    <property type="match status" value="1"/>
</dbReference>
<reference evidence="4 5" key="1">
    <citation type="submission" date="2018-02" db="EMBL/GenBank/DDBJ databases">
        <title>Solimicrobium silvestre gen. nov., sp. nov., isolated from alpine forest soil.</title>
        <authorList>
            <person name="Margesin R."/>
            <person name="Albuquerque L."/>
            <person name="Zhang D.-C."/>
            <person name="Froufe H.J.C."/>
            <person name="Severino R."/>
            <person name="Roxo I."/>
            <person name="Egas C."/>
            <person name="Da Costa M.S."/>
        </authorList>
    </citation>
    <scope>NUCLEOTIDE SEQUENCE [LARGE SCALE GENOMIC DNA]</scope>
    <source>
        <strain evidence="4 5">S20-91</strain>
    </source>
</reference>
<dbReference type="Pfam" id="PF00497">
    <property type="entry name" value="SBP_bac_3"/>
    <property type="match status" value="1"/>
</dbReference>
<evidence type="ECO:0000313" key="5">
    <source>
        <dbReference type="Proteomes" id="UP000237839"/>
    </source>
</evidence>
<feature type="domain" description="Solute-binding protein family 3/N-terminal" evidence="3">
    <location>
        <begin position="27"/>
        <end position="255"/>
    </location>
</feature>
<evidence type="ECO:0000259" key="3">
    <source>
        <dbReference type="SMART" id="SM00062"/>
    </source>
</evidence>
<comment type="caution">
    <text evidence="4">The sequence shown here is derived from an EMBL/GenBank/DDBJ whole genome shotgun (WGS) entry which is preliminary data.</text>
</comment>
<feature type="chain" id="PRO_5015461796" evidence="2">
    <location>
        <begin position="26"/>
        <end position="256"/>
    </location>
</feature>
<dbReference type="OrthoDB" id="7354650at2"/>
<protein>
    <submittedName>
        <fullName evidence="4">Bacterial extracellular solute-binding protein, family 3</fullName>
    </submittedName>
</protein>
<keyword evidence="1 2" id="KW-0732">Signal</keyword>
<name>A0A2S9H2L8_9BURK</name>
<dbReference type="RefSeq" id="WP_105530556.1">
    <property type="nucleotide sequence ID" value="NZ_PUGF01000003.1"/>
</dbReference>